<dbReference type="EMBL" id="MU001680">
    <property type="protein sequence ID" value="KAF2457386.1"/>
    <property type="molecule type" value="Genomic_DNA"/>
</dbReference>
<dbReference type="PANTHER" id="PTHR21310">
    <property type="entry name" value="AMINOGLYCOSIDE PHOSPHOTRANSFERASE-RELATED-RELATED"/>
    <property type="match status" value="1"/>
</dbReference>
<reference evidence="1" key="1">
    <citation type="journal article" date="2020" name="Stud. Mycol.">
        <title>101 Dothideomycetes genomes: a test case for predicting lifestyles and emergence of pathogens.</title>
        <authorList>
            <person name="Haridas S."/>
            <person name="Albert R."/>
            <person name="Binder M."/>
            <person name="Bloem J."/>
            <person name="Labutti K."/>
            <person name="Salamov A."/>
            <person name="Andreopoulos B."/>
            <person name="Baker S."/>
            <person name="Barry K."/>
            <person name="Bills G."/>
            <person name="Bluhm B."/>
            <person name="Cannon C."/>
            <person name="Castanera R."/>
            <person name="Culley D."/>
            <person name="Daum C."/>
            <person name="Ezra D."/>
            <person name="Gonzalez J."/>
            <person name="Henrissat B."/>
            <person name="Kuo A."/>
            <person name="Liang C."/>
            <person name="Lipzen A."/>
            <person name="Lutzoni F."/>
            <person name="Magnuson J."/>
            <person name="Mondo S."/>
            <person name="Nolan M."/>
            <person name="Ohm R."/>
            <person name="Pangilinan J."/>
            <person name="Park H.-J."/>
            <person name="Ramirez L."/>
            <person name="Alfaro M."/>
            <person name="Sun H."/>
            <person name="Tritt A."/>
            <person name="Yoshinaga Y."/>
            <person name="Zwiers L.-H."/>
            <person name="Turgeon B."/>
            <person name="Goodwin S."/>
            <person name="Spatafora J."/>
            <person name="Crous P."/>
            <person name="Grigoriev I."/>
        </authorList>
    </citation>
    <scope>NUCLEOTIDE SEQUENCE</scope>
    <source>
        <strain evidence="1">ATCC 16933</strain>
    </source>
</reference>
<dbReference type="PANTHER" id="PTHR21310:SF15">
    <property type="entry name" value="AMINOGLYCOSIDE PHOSPHOTRANSFERASE DOMAIN-CONTAINING PROTEIN"/>
    <property type="match status" value="1"/>
</dbReference>
<name>A0A6A6P0A7_9PEZI</name>
<protein>
    <recommendedName>
        <fullName evidence="3">Aminoglycoside phosphotransferase domain-containing protein</fullName>
    </recommendedName>
</protein>
<dbReference type="InterPro" id="IPR051678">
    <property type="entry name" value="AGP_Transferase"/>
</dbReference>
<evidence type="ECO:0000313" key="1">
    <source>
        <dbReference type="EMBL" id="KAF2457386.1"/>
    </source>
</evidence>
<dbReference type="Proteomes" id="UP000799766">
    <property type="component" value="Unassembled WGS sequence"/>
</dbReference>
<proteinExistence type="predicted"/>
<dbReference type="Gene3D" id="3.90.1200.10">
    <property type="match status" value="1"/>
</dbReference>
<gene>
    <name evidence="1" type="ORF">BDY21DRAFT_385712</name>
</gene>
<dbReference type="InterPro" id="IPR011009">
    <property type="entry name" value="Kinase-like_dom_sf"/>
</dbReference>
<evidence type="ECO:0000313" key="2">
    <source>
        <dbReference type="Proteomes" id="UP000799766"/>
    </source>
</evidence>
<organism evidence="1 2">
    <name type="scientific">Lineolata rhizophorae</name>
    <dbReference type="NCBI Taxonomy" id="578093"/>
    <lineage>
        <taxon>Eukaryota</taxon>
        <taxon>Fungi</taxon>
        <taxon>Dikarya</taxon>
        <taxon>Ascomycota</taxon>
        <taxon>Pezizomycotina</taxon>
        <taxon>Dothideomycetes</taxon>
        <taxon>Dothideomycetes incertae sedis</taxon>
        <taxon>Lineolatales</taxon>
        <taxon>Lineolataceae</taxon>
        <taxon>Lineolata</taxon>
    </lineage>
</organism>
<accession>A0A6A6P0A7</accession>
<sequence>MTFISGTPLYNVWFGQHLNGASPDKTRAIEGIASAMILLDKFPFRTGGSLLFGSDGNPTKVGPMRRVDHKAMLDRWFLHNDPDDDPIYVECAATSDPKAYYTFMLDMHPEQNPIPKGLAMLLRQLISWIPEPSGMDPFVLAHPDFDIQNFIVSEEGELQGIIDWDGVSAVPRTLAMYGYKESMEHGVEPEGVWEDSPGCLAYDRGVYNKIMARLRVERGRSSDINLCRMSLITDNLAIAAEDPQCRNEILRKLVHEIWTAVGQGKEPDFTEVADMFVESNLDITVMETLSKGFCDLLSKAN</sequence>
<dbReference type="AlphaFoldDB" id="A0A6A6P0A7"/>
<dbReference type="OrthoDB" id="10003767at2759"/>
<dbReference type="SUPFAM" id="SSF56112">
    <property type="entry name" value="Protein kinase-like (PK-like)"/>
    <property type="match status" value="1"/>
</dbReference>
<evidence type="ECO:0008006" key="3">
    <source>
        <dbReference type="Google" id="ProtNLM"/>
    </source>
</evidence>
<keyword evidence="2" id="KW-1185">Reference proteome</keyword>